<reference evidence="1 2" key="1">
    <citation type="journal article" date="2015" name="Sci. Rep.">
        <title>The power of single molecule real-time sequencing technology in the de novo assembly of a eukaryotic genome.</title>
        <authorList>
            <person name="Sakai H."/>
            <person name="Naito K."/>
            <person name="Ogiso-Tanaka E."/>
            <person name="Takahashi Y."/>
            <person name="Iseki K."/>
            <person name="Muto C."/>
            <person name="Satou K."/>
            <person name="Teruya K."/>
            <person name="Shiroma A."/>
            <person name="Shimoji M."/>
            <person name="Hirano T."/>
            <person name="Itoh T."/>
            <person name="Kaga A."/>
            <person name="Tomooka N."/>
        </authorList>
    </citation>
    <scope>NUCLEOTIDE SEQUENCE [LARGE SCALE GENOMIC DNA]</scope>
    <source>
        <strain evidence="2">cv. Shumari</strain>
    </source>
</reference>
<evidence type="ECO:0000313" key="1">
    <source>
        <dbReference type="EMBL" id="BAT94975.1"/>
    </source>
</evidence>
<protein>
    <submittedName>
        <fullName evidence="1">Uncharacterized protein</fullName>
    </submittedName>
</protein>
<accession>A0A0S3SQ72</accession>
<proteinExistence type="predicted"/>
<dbReference type="AlphaFoldDB" id="A0A0S3SQ72"/>
<evidence type="ECO:0000313" key="2">
    <source>
        <dbReference type="Proteomes" id="UP000291084"/>
    </source>
</evidence>
<dbReference type="EMBL" id="AP015041">
    <property type="protein sequence ID" value="BAT94975.1"/>
    <property type="molecule type" value="Genomic_DNA"/>
</dbReference>
<sequence length="81" mass="9472">MLLLAIRLPSSHRSYLYAILNLGETTKNDTRCLYIYTYMHIASLRISIDEDYKLLQSMEAPEDYIFLDPLIVHLQQLKLPA</sequence>
<name>A0A0S3SQ72_PHAAN</name>
<organism evidence="1 2">
    <name type="scientific">Vigna angularis var. angularis</name>
    <dbReference type="NCBI Taxonomy" id="157739"/>
    <lineage>
        <taxon>Eukaryota</taxon>
        <taxon>Viridiplantae</taxon>
        <taxon>Streptophyta</taxon>
        <taxon>Embryophyta</taxon>
        <taxon>Tracheophyta</taxon>
        <taxon>Spermatophyta</taxon>
        <taxon>Magnoliopsida</taxon>
        <taxon>eudicotyledons</taxon>
        <taxon>Gunneridae</taxon>
        <taxon>Pentapetalae</taxon>
        <taxon>rosids</taxon>
        <taxon>fabids</taxon>
        <taxon>Fabales</taxon>
        <taxon>Fabaceae</taxon>
        <taxon>Papilionoideae</taxon>
        <taxon>50 kb inversion clade</taxon>
        <taxon>NPAAA clade</taxon>
        <taxon>indigoferoid/millettioid clade</taxon>
        <taxon>Phaseoleae</taxon>
        <taxon>Vigna</taxon>
    </lineage>
</organism>
<gene>
    <name evidence="1" type="primary">Vigan.08G162700</name>
    <name evidence="1" type="ORF">VIGAN_08162700</name>
</gene>
<dbReference type="Proteomes" id="UP000291084">
    <property type="component" value="Chromosome 8"/>
</dbReference>
<keyword evidence="2" id="KW-1185">Reference proteome</keyword>